<dbReference type="GO" id="GO:0005730">
    <property type="term" value="C:nucleolus"/>
    <property type="evidence" value="ECO:0007669"/>
    <property type="project" value="UniProtKB-SubCell"/>
</dbReference>
<dbReference type="EMBL" id="JACAZI010000003">
    <property type="protein sequence ID" value="KAF7364810.1"/>
    <property type="molecule type" value="Genomic_DNA"/>
</dbReference>
<feature type="compositionally biased region" description="Acidic residues" evidence="6">
    <location>
        <begin position="142"/>
        <end position="180"/>
    </location>
</feature>
<dbReference type="GO" id="GO:0034399">
    <property type="term" value="C:nuclear periphery"/>
    <property type="evidence" value="ECO:0007669"/>
    <property type="project" value="TreeGrafter"/>
</dbReference>
<dbReference type="GO" id="GO:0006364">
    <property type="term" value="P:rRNA processing"/>
    <property type="evidence" value="ECO:0007669"/>
    <property type="project" value="TreeGrafter"/>
</dbReference>
<dbReference type="PANTHER" id="PTHR13028:SF0">
    <property type="entry name" value="RRNA-PROCESSING PROTEIN EBP2-RELATED"/>
    <property type="match status" value="1"/>
</dbReference>
<evidence type="ECO:0000256" key="2">
    <source>
        <dbReference type="ARBA" id="ARBA00007336"/>
    </source>
</evidence>
<evidence type="ECO:0000256" key="3">
    <source>
        <dbReference type="ARBA" id="ARBA00022517"/>
    </source>
</evidence>
<feature type="region of interest" description="Disordered" evidence="6">
    <location>
        <begin position="1"/>
        <end position="183"/>
    </location>
</feature>
<evidence type="ECO:0000256" key="1">
    <source>
        <dbReference type="ARBA" id="ARBA00004604"/>
    </source>
</evidence>
<keyword evidence="4" id="KW-0175">Coiled coil</keyword>
<evidence type="ECO:0000256" key="5">
    <source>
        <dbReference type="ARBA" id="ARBA00023242"/>
    </source>
</evidence>
<sequence>MAKGSKNSASPSKAPKEKPAPAPGPSKPSKAKPKDADVIPVPAAEPSDSDEAENSEGEAESDGDSDSDSDDDGVDERGMERLMNALGDDGLDEFEQMQLHLTLGGDEVGEGEGDEDDTSDEDFTLEKNADGASDGEGSGSDSDSEDGEDEEDFEDDEGEGEEGQEEGDVALDDVESVDEDAVPRQKIEIDNTVALARIRETIQLDRSLPWTETLVLTYPDAIEVDVEDDLNRELAFYKQALHSANAARALAAKHNFPFTRPADYFAEMVKSDAHMERIRQRLLDESAGIKKSDEKRKEREGKKFGKQVQIERLKEREKGKKDMDERLKGLKRKRGDMLDKPSVDDGDFDIAVEDAISDRPAKRGRGAASTSARGGRGVSRQARDQKYGFGGAGKRSKSNTRESTDDFVGGGGKRGGRGGFGGRGGRGGSSRGGFGRGGARGGGGGGGGGGRGAGGSGPKRLGKSRRITARSKT</sequence>
<dbReference type="GO" id="GO:0042273">
    <property type="term" value="P:ribosomal large subunit biogenesis"/>
    <property type="evidence" value="ECO:0007669"/>
    <property type="project" value="TreeGrafter"/>
</dbReference>
<comment type="caution">
    <text evidence="7">The sequence shown here is derived from an EMBL/GenBank/DDBJ whole genome shotgun (WGS) entry which is preliminary data.</text>
</comment>
<organism evidence="7 8">
    <name type="scientific">Mycena venus</name>
    <dbReference type="NCBI Taxonomy" id="2733690"/>
    <lineage>
        <taxon>Eukaryota</taxon>
        <taxon>Fungi</taxon>
        <taxon>Dikarya</taxon>
        <taxon>Basidiomycota</taxon>
        <taxon>Agaricomycotina</taxon>
        <taxon>Agaricomycetes</taxon>
        <taxon>Agaricomycetidae</taxon>
        <taxon>Agaricales</taxon>
        <taxon>Marasmiineae</taxon>
        <taxon>Mycenaceae</taxon>
        <taxon>Mycena</taxon>
    </lineage>
</organism>
<gene>
    <name evidence="7" type="ORF">MVEN_00351100</name>
</gene>
<evidence type="ECO:0000256" key="6">
    <source>
        <dbReference type="SAM" id="MobiDB-lite"/>
    </source>
</evidence>
<dbReference type="Proteomes" id="UP000620124">
    <property type="component" value="Unassembled WGS sequence"/>
</dbReference>
<name>A0A8H7D820_9AGAR</name>
<evidence type="ECO:0008006" key="9">
    <source>
        <dbReference type="Google" id="ProtNLM"/>
    </source>
</evidence>
<proteinExistence type="inferred from homology"/>
<feature type="compositionally biased region" description="Basic residues" evidence="6">
    <location>
        <begin position="460"/>
        <end position="473"/>
    </location>
</feature>
<dbReference type="PANTHER" id="PTHR13028">
    <property type="entry name" value="RRNA PROCESSING PROTEIN EBNA1-BINDING PROTEIN-RELATED"/>
    <property type="match status" value="1"/>
</dbReference>
<keyword evidence="8" id="KW-1185">Reference proteome</keyword>
<evidence type="ECO:0000313" key="7">
    <source>
        <dbReference type="EMBL" id="KAF7364810.1"/>
    </source>
</evidence>
<keyword evidence="5" id="KW-0539">Nucleus</keyword>
<feature type="compositionally biased region" description="Acidic residues" evidence="6">
    <location>
        <begin position="107"/>
        <end position="123"/>
    </location>
</feature>
<dbReference type="AlphaFoldDB" id="A0A8H7D820"/>
<dbReference type="InterPro" id="IPR008610">
    <property type="entry name" value="Ebp2"/>
</dbReference>
<dbReference type="GO" id="GO:0030687">
    <property type="term" value="C:preribosome, large subunit precursor"/>
    <property type="evidence" value="ECO:0007669"/>
    <property type="project" value="TreeGrafter"/>
</dbReference>
<accession>A0A8H7D820</accession>
<comment type="subcellular location">
    <subcellularLocation>
        <location evidence="1">Nucleus</location>
        <location evidence="1">Nucleolus</location>
    </subcellularLocation>
</comment>
<feature type="compositionally biased region" description="Acidic residues" evidence="6">
    <location>
        <begin position="47"/>
        <end position="74"/>
    </location>
</feature>
<feature type="compositionally biased region" description="Basic and acidic residues" evidence="6">
    <location>
        <begin position="315"/>
        <end position="328"/>
    </location>
</feature>
<feature type="region of interest" description="Disordered" evidence="6">
    <location>
        <begin position="315"/>
        <end position="473"/>
    </location>
</feature>
<dbReference type="OrthoDB" id="443772at2759"/>
<feature type="compositionally biased region" description="Gly residues" evidence="6">
    <location>
        <begin position="408"/>
        <end position="457"/>
    </location>
</feature>
<feature type="compositionally biased region" description="Low complexity" evidence="6">
    <location>
        <begin position="1"/>
        <end position="13"/>
    </location>
</feature>
<dbReference type="Pfam" id="PF05890">
    <property type="entry name" value="Ebp2"/>
    <property type="match status" value="1"/>
</dbReference>
<protein>
    <recommendedName>
        <fullName evidence="9">Ebp2-domain-containing protein</fullName>
    </recommendedName>
</protein>
<reference evidence="7" key="1">
    <citation type="submission" date="2020-05" db="EMBL/GenBank/DDBJ databases">
        <title>Mycena genomes resolve the evolution of fungal bioluminescence.</title>
        <authorList>
            <person name="Tsai I.J."/>
        </authorList>
    </citation>
    <scope>NUCLEOTIDE SEQUENCE</scope>
    <source>
        <strain evidence="7">CCC161011</strain>
    </source>
</reference>
<evidence type="ECO:0000313" key="8">
    <source>
        <dbReference type="Proteomes" id="UP000620124"/>
    </source>
</evidence>
<comment type="similarity">
    <text evidence="2">Belongs to the EBP2 family.</text>
</comment>
<keyword evidence="3" id="KW-0690">Ribosome biogenesis</keyword>
<evidence type="ECO:0000256" key="4">
    <source>
        <dbReference type="ARBA" id="ARBA00023054"/>
    </source>
</evidence>